<protein>
    <recommendedName>
        <fullName evidence="4">phosphoglycolate phosphatase</fullName>
        <ecNumber evidence="4">3.1.3.18</ecNumber>
    </recommendedName>
</protein>
<dbReference type="EMBL" id="QAYG01000001">
    <property type="protein sequence ID" value="PTW63097.1"/>
    <property type="molecule type" value="Genomic_DNA"/>
</dbReference>
<dbReference type="PANTHER" id="PTHR43434:SF1">
    <property type="entry name" value="PHOSPHOGLYCOLATE PHOSPHATASE"/>
    <property type="match status" value="1"/>
</dbReference>
<dbReference type="OrthoDB" id="9782449at2"/>
<comment type="catalytic activity">
    <reaction evidence="1">
        <text>2-phosphoglycolate + H2O = glycolate + phosphate</text>
        <dbReference type="Rhea" id="RHEA:14369"/>
        <dbReference type="ChEBI" id="CHEBI:15377"/>
        <dbReference type="ChEBI" id="CHEBI:29805"/>
        <dbReference type="ChEBI" id="CHEBI:43474"/>
        <dbReference type="ChEBI" id="CHEBI:58033"/>
        <dbReference type="EC" id="3.1.3.18"/>
    </reaction>
</comment>
<name>A0A2T5VH72_9HYPH</name>
<dbReference type="SUPFAM" id="SSF56784">
    <property type="entry name" value="HAD-like"/>
    <property type="match status" value="1"/>
</dbReference>
<proteinExistence type="inferred from homology"/>
<evidence type="ECO:0000313" key="6">
    <source>
        <dbReference type="Proteomes" id="UP000244081"/>
    </source>
</evidence>
<evidence type="ECO:0000256" key="1">
    <source>
        <dbReference type="ARBA" id="ARBA00000830"/>
    </source>
</evidence>
<dbReference type="Gene3D" id="3.40.50.1000">
    <property type="entry name" value="HAD superfamily/HAD-like"/>
    <property type="match status" value="1"/>
</dbReference>
<dbReference type="Proteomes" id="UP000244081">
    <property type="component" value="Unassembled WGS sequence"/>
</dbReference>
<keyword evidence="6" id="KW-1185">Reference proteome</keyword>
<evidence type="ECO:0000256" key="4">
    <source>
        <dbReference type="ARBA" id="ARBA00013078"/>
    </source>
</evidence>
<dbReference type="RefSeq" id="WP_107988577.1">
    <property type="nucleotide sequence ID" value="NZ_QAYG01000001.1"/>
</dbReference>
<dbReference type="SFLD" id="SFLDG01129">
    <property type="entry name" value="C1.5:_HAD__Beta-PGM__Phosphata"/>
    <property type="match status" value="1"/>
</dbReference>
<dbReference type="InterPro" id="IPR050155">
    <property type="entry name" value="HAD-like_hydrolase_sf"/>
</dbReference>
<accession>A0A2T5VH72</accession>
<gene>
    <name evidence="5" type="ORF">C8N35_1011147</name>
</gene>
<dbReference type="InterPro" id="IPR036412">
    <property type="entry name" value="HAD-like_sf"/>
</dbReference>
<organism evidence="5 6">
    <name type="scientific">Breoghania corrubedonensis</name>
    <dbReference type="NCBI Taxonomy" id="665038"/>
    <lineage>
        <taxon>Bacteria</taxon>
        <taxon>Pseudomonadati</taxon>
        <taxon>Pseudomonadota</taxon>
        <taxon>Alphaproteobacteria</taxon>
        <taxon>Hyphomicrobiales</taxon>
        <taxon>Stappiaceae</taxon>
        <taxon>Breoghania</taxon>
    </lineage>
</organism>
<comment type="pathway">
    <text evidence="2">Organic acid metabolism; glycolate biosynthesis; glycolate from 2-phosphoglycolate: step 1/1.</text>
</comment>
<dbReference type="AlphaFoldDB" id="A0A2T5VH72"/>
<dbReference type="PANTHER" id="PTHR43434">
    <property type="entry name" value="PHOSPHOGLYCOLATE PHOSPHATASE"/>
    <property type="match status" value="1"/>
</dbReference>
<dbReference type="EC" id="3.1.3.18" evidence="4"/>
<reference evidence="5 6" key="1">
    <citation type="submission" date="2018-04" db="EMBL/GenBank/DDBJ databases">
        <title>Genomic Encyclopedia of Archaeal and Bacterial Type Strains, Phase II (KMG-II): from individual species to whole genera.</title>
        <authorList>
            <person name="Goeker M."/>
        </authorList>
    </citation>
    <scope>NUCLEOTIDE SEQUENCE [LARGE SCALE GENOMIC DNA]</scope>
    <source>
        <strain evidence="5 6">DSM 23382</strain>
    </source>
</reference>
<dbReference type="Pfam" id="PF00702">
    <property type="entry name" value="Hydrolase"/>
    <property type="match status" value="1"/>
</dbReference>
<dbReference type="GO" id="GO:0006281">
    <property type="term" value="P:DNA repair"/>
    <property type="evidence" value="ECO:0007669"/>
    <property type="project" value="TreeGrafter"/>
</dbReference>
<evidence type="ECO:0000313" key="5">
    <source>
        <dbReference type="EMBL" id="PTW63097.1"/>
    </source>
</evidence>
<dbReference type="GO" id="GO:0008967">
    <property type="term" value="F:phosphoglycolate phosphatase activity"/>
    <property type="evidence" value="ECO:0007669"/>
    <property type="project" value="UniProtKB-EC"/>
</dbReference>
<evidence type="ECO:0000256" key="2">
    <source>
        <dbReference type="ARBA" id="ARBA00004818"/>
    </source>
</evidence>
<sequence>MKEKPAVIILDWDNTLIDGTAYFARVDAAVFERIRREDGVDAVGDHQSLPGESDVAFFARLLGSQALAAKAVVLFEEYTRKGGIPVEFLPGATELLSFLDQQGIAHAIHSNSEDAYLRDLVRVNCERVGLRVPLTLGILPGRIASKPDPAGIREVLRLLSNDDVSHMPDERVWIIGDSPGSDGMAGHNAGISVGLVPYRGEEIDMTHEEWRIFANLHDVKETIAAACR</sequence>
<comment type="similarity">
    <text evidence="3">Belongs to the HAD-like hydrolase superfamily. CbbY/CbbZ/Gph/YieH family.</text>
</comment>
<dbReference type="InterPro" id="IPR023214">
    <property type="entry name" value="HAD_sf"/>
</dbReference>
<evidence type="ECO:0000256" key="3">
    <source>
        <dbReference type="ARBA" id="ARBA00006171"/>
    </source>
</evidence>
<comment type="caution">
    <text evidence="5">The sequence shown here is derived from an EMBL/GenBank/DDBJ whole genome shotgun (WGS) entry which is preliminary data.</text>
</comment>
<dbReference type="SFLD" id="SFLDS00003">
    <property type="entry name" value="Haloacid_Dehalogenase"/>
    <property type="match status" value="1"/>
</dbReference>
<keyword evidence="5" id="KW-0378">Hydrolase</keyword>